<accession>A0A1D6F491</accession>
<keyword evidence="4" id="KW-0788">Thiol protease</keyword>
<proteinExistence type="inferred from homology"/>
<protein>
    <submittedName>
        <fullName evidence="7">Ubiquitin-like-specific protease ESD4</fullName>
    </submittedName>
</protein>
<sequence length="587" mass="67778">MFPIQIPTPAAAGLVRTLTTPPSAFQSTTHAPFLSGVINSAAARSCRKRRYADAHEGASSPRRRRRRRFLLVPNSFLAGRSFALRTLASALHKRRHDAATSSARPSSRRLRLLSPVLFPALRPLSPRVSLATAPRSHRKIHVDDARRAVSTPCRRRRRSSLLPRVRHFRPFALRFLLTPGALSPHRRRKPAEVDMGNLISQLLWKSTRDGVSEAHTKRLDGSPEVVDLTVEPELENNDAVGRMFGDRSVPALGSSKSPEKKATFYEEPHGRRLQESGFKKLKLAELPDPLDNTSKEDLSELFTPLSDKDEREVNALLCSSDDSDKIVVIHTPSNIEITKEKLQCLRPRGWLNDEVINLYIELLKEREKREPNRFLKCHFFNTFFYKRVLDFRFTYCMHKYPLKCWSYYIIFETYGFILHRKQKHCHLGFDIWLMNEFMTQIFVPVHRNAHWCLALINMKDKTLQYLESLVGWGRDVLDILVGLSDQTESYTILRLECLNCMGLPLQIIHARYIVDELKDKSNIEVEPSSWTVVSESLPLQQNGWDCGMFMLKYIDFHSRGIKPSFSQEHMMYFRKRIAKEIMALRAD</sequence>
<organism evidence="7">
    <name type="scientific">Zea mays</name>
    <name type="common">Maize</name>
    <dbReference type="NCBI Taxonomy" id="4577"/>
    <lineage>
        <taxon>Eukaryota</taxon>
        <taxon>Viridiplantae</taxon>
        <taxon>Streptophyta</taxon>
        <taxon>Embryophyta</taxon>
        <taxon>Tracheophyta</taxon>
        <taxon>Spermatophyta</taxon>
        <taxon>Magnoliopsida</taxon>
        <taxon>Liliopsida</taxon>
        <taxon>Poales</taxon>
        <taxon>Poaceae</taxon>
        <taxon>PACMAD clade</taxon>
        <taxon>Panicoideae</taxon>
        <taxon>Andropogonodae</taxon>
        <taxon>Andropogoneae</taxon>
        <taxon>Tripsacinae</taxon>
        <taxon>Zea</taxon>
    </lineage>
</organism>
<evidence type="ECO:0000256" key="1">
    <source>
        <dbReference type="ARBA" id="ARBA00005234"/>
    </source>
</evidence>
<dbReference type="ExpressionAtlas" id="A0A1D6F491">
    <property type="expression patterns" value="baseline and differential"/>
</dbReference>
<dbReference type="AlphaFoldDB" id="A0A1D6F491"/>
<dbReference type="IntAct" id="A0A1D6F491">
    <property type="interactions" value="1"/>
</dbReference>
<feature type="compositionally biased region" description="Basic and acidic residues" evidence="5">
    <location>
        <begin position="257"/>
        <end position="269"/>
    </location>
</feature>
<feature type="domain" description="Ubiquitin-like protease family profile" evidence="6">
    <location>
        <begin position="335"/>
        <end position="557"/>
    </location>
</feature>
<dbReference type="InterPro" id="IPR003653">
    <property type="entry name" value="Peptidase_C48_C"/>
</dbReference>
<dbReference type="PANTHER" id="PTHR12606">
    <property type="entry name" value="SENTRIN/SUMO-SPECIFIC PROTEASE"/>
    <property type="match status" value="1"/>
</dbReference>
<dbReference type="SUPFAM" id="SSF54001">
    <property type="entry name" value="Cysteine proteinases"/>
    <property type="match status" value="1"/>
</dbReference>
<dbReference type="Gene3D" id="3.40.395.10">
    <property type="entry name" value="Adenoviral Proteinase, Chain A"/>
    <property type="match status" value="1"/>
</dbReference>
<evidence type="ECO:0000259" key="6">
    <source>
        <dbReference type="PROSITE" id="PS50600"/>
    </source>
</evidence>
<evidence type="ECO:0000256" key="5">
    <source>
        <dbReference type="SAM" id="MobiDB-lite"/>
    </source>
</evidence>
<keyword evidence="3" id="KW-0378">Hydrolase</keyword>
<name>A0A1D6F491_MAIZE</name>
<dbReference type="PANTHER" id="PTHR12606:SF103">
    <property type="entry name" value="OS04G0639700 PROTEIN"/>
    <property type="match status" value="1"/>
</dbReference>
<dbReference type="GO" id="GO:0006508">
    <property type="term" value="P:proteolysis"/>
    <property type="evidence" value="ECO:0007669"/>
    <property type="project" value="UniProtKB-KW"/>
</dbReference>
<dbReference type="InParanoid" id="A0A1D6F491"/>
<evidence type="ECO:0000256" key="2">
    <source>
        <dbReference type="ARBA" id="ARBA00022670"/>
    </source>
</evidence>
<dbReference type="SMR" id="A0A1D6F491"/>
<dbReference type="EMBL" id="CM007648">
    <property type="protein sequence ID" value="ONM26143.1"/>
    <property type="molecule type" value="Genomic_DNA"/>
</dbReference>
<keyword evidence="2 7" id="KW-0645">Protease</keyword>
<evidence type="ECO:0000313" key="7">
    <source>
        <dbReference type="EMBL" id="ONM26143.1"/>
    </source>
</evidence>
<dbReference type="PROSITE" id="PS50600">
    <property type="entry name" value="ULP_PROTEASE"/>
    <property type="match status" value="1"/>
</dbReference>
<dbReference type="Pfam" id="PF02902">
    <property type="entry name" value="Peptidase_C48"/>
    <property type="match status" value="2"/>
</dbReference>
<evidence type="ECO:0000256" key="4">
    <source>
        <dbReference type="ARBA" id="ARBA00022807"/>
    </source>
</evidence>
<reference evidence="7" key="1">
    <citation type="submission" date="2015-12" db="EMBL/GenBank/DDBJ databases">
        <title>Update maize B73 reference genome by single molecule sequencing technologies.</title>
        <authorList>
            <consortium name="Maize Genome Sequencing Project"/>
            <person name="Ware D."/>
        </authorList>
    </citation>
    <scope>NUCLEOTIDE SEQUENCE [LARGE SCALE GENOMIC DNA]</scope>
    <source>
        <tissue evidence="7">Seedling</tissue>
    </source>
</reference>
<feature type="region of interest" description="Disordered" evidence="5">
    <location>
        <begin position="248"/>
        <end position="269"/>
    </location>
</feature>
<dbReference type="STRING" id="4577.A0A1D6F491"/>
<evidence type="ECO:0000256" key="3">
    <source>
        <dbReference type="ARBA" id="ARBA00022801"/>
    </source>
</evidence>
<dbReference type="GO" id="GO:0008234">
    <property type="term" value="F:cysteine-type peptidase activity"/>
    <property type="evidence" value="ECO:0007669"/>
    <property type="project" value="UniProtKB-KW"/>
</dbReference>
<gene>
    <name evidence="7" type="ORF">ZEAMMB73_Zm00001d007151</name>
</gene>
<comment type="similarity">
    <text evidence="1">Belongs to the peptidase C48 family.</text>
</comment>
<dbReference type="InterPro" id="IPR038765">
    <property type="entry name" value="Papain-like_cys_pep_sf"/>
</dbReference>